<evidence type="ECO:0000259" key="1">
    <source>
        <dbReference type="Pfam" id="PF04606"/>
    </source>
</evidence>
<reference evidence="2 3" key="2">
    <citation type="journal article" date="2012" name="J. Bacteriol.">
        <title>Complete Genome Sequence of Rahnella sp. Strain Y9602, a Gammaproteobacterium Isolate from Metal- and Radionuclide-Contaminated Soil.</title>
        <authorList>
            <person name="Martinez R.J."/>
            <person name="Bruce D."/>
            <person name="Detter C."/>
            <person name="Goodwin L.A."/>
            <person name="Han J."/>
            <person name="Han C.S."/>
            <person name="Held B."/>
            <person name="Land M.L."/>
            <person name="Mikhailova N."/>
            <person name="Nolan M."/>
            <person name="Pennacchio L."/>
            <person name="Pitluck S."/>
            <person name="Tapia R."/>
            <person name="Woyke T."/>
            <person name="Sobecky P.A."/>
        </authorList>
    </citation>
    <scope>NUCLEOTIDE SEQUENCE [LARGE SCALE GENOMIC DNA]</scope>
    <source>
        <strain evidence="2 3">Y9602</strain>
    </source>
</reference>
<dbReference type="Pfam" id="PF04606">
    <property type="entry name" value="Ogr_Delta"/>
    <property type="match status" value="1"/>
</dbReference>
<proteinExistence type="predicted"/>
<sequence>MSRKRLKSRGNQFPGAYNMRVSKVICTACNSNAVIKKTVRKHRELSDLYCSCTNIECGHTFKMHLSFASTISPSAISQEEMVKSVANALTADGRQMMLSLLQQA</sequence>
<organism evidence="2 3">
    <name type="scientific">Rahnella sp. (strain Y9602)</name>
    <dbReference type="NCBI Taxonomy" id="2703885"/>
    <lineage>
        <taxon>Bacteria</taxon>
        <taxon>Pseudomonadati</taxon>
        <taxon>Pseudomonadota</taxon>
        <taxon>Gammaproteobacteria</taxon>
        <taxon>Enterobacterales</taxon>
        <taxon>Yersiniaceae</taxon>
        <taxon>Rahnella</taxon>
    </lineage>
</organism>
<dbReference type="AlphaFoldDB" id="A0A0H3FBA8"/>
<dbReference type="HOGENOM" id="CLU_170894_2_0_6"/>
<dbReference type="InterPro" id="IPR007684">
    <property type="entry name" value="Znf_Ogr/Delta"/>
</dbReference>
<accession>A0A0H3FBA8</accession>
<dbReference type="eggNOG" id="ENOG5032AMN">
    <property type="taxonomic scope" value="Bacteria"/>
</dbReference>
<dbReference type="RefSeq" id="WP_013575849.1">
    <property type="nucleotide sequence ID" value="NC_015061.1"/>
</dbReference>
<feature type="domain" description="Zinc finger Ogr/Delta-type" evidence="1">
    <location>
        <begin position="26"/>
        <end position="71"/>
    </location>
</feature>
<evidence type="ECO:0000313" key="3">
    <source>
        <dbReference type="Proteomes" id="UP000007257"/>
    </source>
</evidence>
<protein>
    <submittedName>
        <fullName evidence="2">Transcriptional activator Ogr/delta</fullName>
    </submittedName>
</protein>
<name>A0A0H3FBA8_RAHSY</name>
<dbReference type="KEGG" id="rah:Rahaq_2542"/>
<dbReference type="OrthoDB" id="6895359at2"/>
<reference evidence="3" key="1">
    <citation type="submission" date="2011-01" db="EMBL/GenBank/DDBJ databases">
        <title>Complete sequence of chromosome of Rahnella sp. Y9602.</title>
        <authorList>
            <consortium name="US DOE Joint Genome Institute"/>
            <person name="Lucas S."/>
            <person name="Copeland A."/>
            <person name="Lapidus A."/>
            <person name="Cheng J.-F."/>
            <person name="Goodwin L."/>
            <person name="Pitluck S."/>
            <person name="Lu M."/>
            <person name="Detter J.C."/>
            <person name="Han C."/>
            <person name="Tapia R."/>
            <person name="Land M."/>
            <person name="Hauser L."/>
            <person name="Kyrpides N."/>
            <person name="Ivanova N."/>
            <person name="Ovchinnikova G."/>
            <person name="Pagani I."/>
            <person name="Sobecky P.A."/>
            <person name="Martinez R.J."/>
            <person name="Woyke T."/>
        </authorList>
    </citation>
    <scope>NUCLEOTIDE SEQUENCE [LARGE SCALE GENOMIC DNA]</scope>
    <source>
        <strain evidence="3">Y9602</strain>
    </source>
</reference>
<dbReference type="EMBL" id="CP002505">
    <property type="protein sequence ID" value="ADW74149.1"/>
    <property type="molecule type" value="Genomic_DNA"/>
</dbReference>
<dbReference type="Proteomes" id="UP000007257">
    <property type="component" value="Chromosome"/>
</dbReference>
<gene>
    <name evidence="2" type="ordered locus">Rahaq_2542</name>
</gene>
<evidence type="ECO:0000313" key="2">
    <source>
        <dbReference type="EMBL" id="ADW74149.1"/>
    </source>
</evidence>